<gene>
    <name evidence="1" type="ORF">Q604_UNBC15061G0001</name>
</gene>
<reference evidence="1" key="1">
    <citation type="submission" date="2013-12" db="EMBL/GenBank/DDBJ databases">
        <title>A Varibaculum cambriense genome reconstructed from a premature infant gut community with otherwise low bacterial novelty that shifts toward anaerobic metabolism during the third week of life.</title>
        <authorList>
            <person name="Brown C.T."/>
            <person name="Sharon I."/>
            <person name="Thomas B.C."/>
            <person name="Castelle C.J."/>
            <person name="Morowitz M.J."/>
            <person name="Banfield J.F."/>
        </authorList>
    </citation>
    <scope>NUCLEOTIDE SEQUENCE</scope>
</reference>
<comment type="caution">
    <text evidence="1">The sequence shown here is derived from an EMBL/GenBank/DDBJ whole genome shotgun (WGS) entry which is preliminary data.</text>
</comment>
<dbReference type="EMBL" id="AZMM01015061">
    <property type="protein sequence ID" value="ETJ30418.1"/>
    <property type="molecule type" value="Genomic_DNA"/>
</dbReference>
<accession>W1XJ90</accession>
<organism evidence="1">
    <name type="scientific">human gut metagenome</name>
    <dbReference type="NCBI Taxonomy" id="408170"/>
    <lineage>
        <taxon>unclassified sequences</taxon>
        <taxon>metagenomes</taxon>
        <taxon>organismal metagenomes</taxon>
    </lineage>
</organism>
<proteinExistence type="predicted"/>
<feature type="non-terminal residue" evidence="1">
    <location>
        <position position="88"/>
    </location>
</feature>
<sequence length="88" mass="10444">MHPRFFTSCTPRLPERFPEKCTPKVLHSWFDNGAKKFNEESARWKEVGREDDFNNQFISSYINNNISTYQNISNDLHNNINTIHDLLI</sequence>
<dbReference type="AlphaFoldDB" id="W1XJ90"/>
<evidence type="ECO:0000313" key="1">
    <source>
        <dbReference type="EMBL" id="ETJ30418.1"/>
    </source>
</evidence>
<protein>
    <submittedName>
        <fullName evidence="1">Uncharacterized protein</fullName>
    </submittedName>
</protein>
<name>W1XJ90_9ZZZZ</name>